<evidence type="ECO:0000256" key="2">
    <source>
        <dbReference type="ARBA" id="ARBA00022525"/>
    </source>
</evidence>
<dbReference type="PANTHER" id="PTHR23192">
    <property type="entry name" value="OLFACTOMEDIN-RELATED"/>
    <property type="match status" value="1"/>
</dbReference>
<dbReference type="SMART" id="SM00284">
    <property type="entry name" value="OLF"/>
    <property type="match status" value="1"/>
</dbReference>
<dbReference type="Pfam" id="PF02191">
    <property type="entry name" value="OLF"/>
    <property type="match status" value="1"/>
</dbReference>
<dbReference type="EMBL" id="JAKKPZ010000008">
    <property type="protein sequence ID" value="KAI1717963.1"/>
    <property type="molecule type" value="Genomic_DNA"/>
</dbReference>
<accession>A0AAD4R5N4</accession>
<protein>
    <submittedName>
        <fullName evidence="6">Olfactomedin-like domain-containing protein</fullName>
    </submittedName>
</protein>
<dbReference type="GO" id="GO:0007165">
    <property type="term" value="P:signal transduction"/>
    <property type="evidence" value="ECO:0007669"/>
    <property type="project" value="TreeGrafter"/>
</dbReference>
<keyword evidence="4" id="KW-1133">Transmembrane helix</keyword>
<evidence type="ECO:0000313" key="6">
    <source>
        <dbReference type="EMBL" id="KAI1717963.1"/>
    </source>
</evidence>
<dbReference type="InterPro" id="IPR003112">
    <property type="entry name" value="Olfac-like_dom"/>
</dbReference>
<feature type="transmembrane region" description="Helical" evidence="4">
    <location>
        <begin position="206"/>
        <end position="228"/>
    </location>
</feature>
<dbReference type="PROSITE" id="PS51132">
    <property type="entry name" value="OLF"/>
    <property type="match status" value="1"/>
</dbReference>
<evidence type="ECO:0000256" key="3">
    <source>
        <dbReference type="PROSITE-ProRule" id="PRU00446"/>
    </source>
</evidence>
<keyword evidence="4" id="KW-0472">Membrane</keyword>
<dbReference type="AlphaFoldDB" id="A0AAD4R5N4"/>
<comment type="subcellular location">
    <subcellularLocation>
        <location evidence="1">Secreted</location>
    </subcellularLocation>
</comment>
<keyword evidence="7" id="KW-1185">Reference proteome</keyword>
<proteinExistence type="predicted"/>
<evidence type="ECO:0000256" key="4">
    <source>
        <dbReference type="SAM" id="Phobius"/>
    </source>
</evidence>
<name>A0AAD4R5N4_9BILA</name>
<evidence type="ECO:0000313" key="7">
    <source>
        <dbReference type="Proteomes" id="UP001201812"/>
    </source>
</evidence>
<dbReference type="Proteomes" id="UP001201812">
    <property type="component" value="Unassembled WGS sequence"/>
</dbReference>
<keyword evidence="2" id="KW-0964">Secreted</keyword>
<gene>
    <name evidence="6" type="ORF">DdX_06372</name>
</gene>
<keyword evidence="4" id="KW-0812">Transmembrane</keyword>
<comment type="caution">
    <text evidence="3">Lacks conserved residue(s) required for the propagation of feature annotation.</text>
</comment>
<evidence type="ECO:0000259" key="5">
    <source>
        <dbReference type="PROSITE" id="PS51132"/>
    </source>
</evidence>
<evidence type="ECO:0000256" key="1">
    <source>
        <dbReference type="ARBA" id="ARBA00004613"/>
    </source>
</evidence>
<feature type="domain" description="Olfactomedin-like" evidence="5">
    <location>
        <begin position="45"/>
        <end position="275"/>
    </location>
</feature>
<dbReference type="GO" id="GO:0005615">
    <property type="term" value="C:extracellular space"/>
    <property type="evidence" value="ECO:0007669"/>
    <property type="project" value="TreeGrafter"/>
</dbReference>
<reference evidence="6" key="1">
    <citation type="submission" date="2022-01" db="EMBL/GenBank/DDBJ databases">
        <title>Genome Sequence Resource for Two Populations of Ditylenchus destructor, the Migratory Endoparasitic Phytonematode.</title>
        <authorList>
            <person name="Zhang H."/>
            <person name="Lin R."/>
            <person name="Xie B."/>
        </authorList>
    </citation>
    <scope>NUCLEOTIDE SEQUENCE</scope>
    <source>
        <strain evidence="6">BazhouSP</strain>
    </source>
</reference>
<dbReference type="InterPro" id="IPR050605">
    <property type="entry name" value="Olfactomedin-like_domain"/>
</dbReference>
<organism evidence="6 7">
    <name type="scientific">Ditylenchus destructor</name>
    <dbReference type="NCBI Taxonomy" id="166010"/>
    <lineage>
        <taxon>Eukaryota</taxon>
        <taxon>Metazoa</taxon>
        <taxon>Ecdysozoa</taxon>
        <taxon>Nematoda</taxon>
        <taxon>Chromadorea</taxon>
        <taxon>Rhabditida</taxon>
        <taxon>Tylenchina</taxon>
        <taxon>Tylenchomorpha</taxon>
        <taxon>Sphaerularioidea</taxon>
        <taxon>Anguinidae</taxon>
        <taxon>Anguininae</taxon>
        <taxon>Ditylenchus</taxon>
    </lineage>
</organism>
<sequence length="278" mass="32443">MREQNYYKRVCLSTNFTSPGAPEEIPEFPPPVSTEAAYIEGATAHCFLDNVGKPVFHAHANTFYGSWMRDAYPRSGQDMMKRWVTSHFEGDTLAEFDTEADMRRGKIGKTHRLPYEFRGTNPVFFNGSLYFHRALIHNGIAHSYDNYLFNFSMSYFDMAVDENALWVTFHYDGAPHLSVAKMDIHNLTVYHTWNLTMINHTDVANGFVVCGVLYLVFAIKISIAYDFYRDKYRQPNIKWVNLYRNANHMSYNPYDKRIYIYDYGYLLSLPARISWTAK</sequence>
<comment type="caution">
    <text evidence="6">The sequence shown here is derived from an EMBL/GenBank/DDBJ whole genome shotgun (WGS) entry which is preliminary data.</text>
</comment>
<dbReference type="PANTHER" id="PTHR23192:SF85">
    <property type="entry name" value="GLIOMEDIN"/>
    <property type="match status" value="1"/>
</dbReference>